<accession>A0A9J5YGV2</accession>
<gene>
    <name evidence="1" type="ORF">H5410_030433</name>
</gene>
<dbReference type="Proteomes" id="UP000824120">
    <property type="component" value="Chromosome 6"/>
</dbReference>
<evidence type="ECO:0000313" key="1">
    <source>
        <dbReference type="EMBL" id="KAG5599063.1"/>
    </source>
</evidence>
<dbReference type="AlphaFoldDB" id="A0A9J5YGV2"/>
<sequence length="132" mass="15755">MRTCQGWNLHLRRNLNDEEVERIGALYNTLPFQQSTWGRRYCNVKVMQQRSLLCQLLHLVADQRSRVAVPTRENMKKRKYQLCSKCLSTSYGDYSCVLRKITWVKPRNIGVLKCWIRVRNAKEKAERWKIVP</sequence>
<name>A0A9J5YGV2_SOLCO</name>
<reference evidence="1 2" key="1">
    <citation type="submission" date="2020-09" db="EMBL/GenBank/DDBJ databases">
        <title>De no assembly of potato wild relative species, Solanum commersonii.</title>
        <authorList>
            <person name="Cho K."/>
        </authorList>
    </citation>
    <scope>NUCLEOTIDE SEQUENCE [LARGE SCALE GENOMIC DNA]</scope>
    <source>
        <strain evidence="1">LZ3.2</strain>
        <tissue evidence="1">Leaf</tissue>
    </source>
</reference>
<evidence type="ECO:0000313" key="2">
    <source>
        <dbReference type="Proteomes" id="UP000824120"/>
    </source>
</evidence>
<dbReference type="EMBL" id="JACXVP010000006">
    <property type="protein sequence ID" value="KAG5599063.1"/>
    <property type="molecule type" value="Genomic_DNA"/>
</dbReference>
<keyword evidence="2" id="KW-1185">Reference proteome</keyword>
<organism evidence="1 2">
    <name type="scientific">Solanum commersonii</name>
    <name type="common">Commerson's wild potato</name>
    <name type="synonym">Commerson's nightshade</name>
    <dbReference type="NCBI Taxonomy" id="4109"/>
    <lineage>
        <taxon>Eukaryota</taxon>
        <taxon>Viridiplantae</taxon>
        <taxon>Streptophyta</taxon>
        <taxon>Embryophyta</taxon>
        <taxon>Tracheophyta</taxon>
        <taxon>Spermatophyta</taxon>
        <taxon>Magnoliopsida</taxon>
        <taxon>eudicotyledons</taxon>
        <taxon>Gunneridae</taxon>
        <taxon>Pentapetalae</taxon>
        <taxon>asterids</taxon>
        <taxon>lamiids</taxon>
        <taxon>Solanales</taxon>
        <taxon>Solanaceae</taxon>
        <taxon>Solanoideae</taxon>
        <taxon>Solaneae</taxon>
        <taxon>Solanum</taxon>
    </lineage>
</organism>
<proteinExistence type="predicted"/>
<protein>
    <submittedName>
        <fullName evidence="1">Uncharacterized protein</fullName>
    </submittedName>
</protein>
<comment type="caution">
    <text evidence="1">The sequence shown here is derived from an EMBL/GenBank/DDBJ whole genome shotgun (WGS) entry which is preliminary data.</text>
</comment>